<dbReference type="PROSITE" id="PS50940">
    <property type="entry name" value="CHIT_BIND_II"/>
    <property type="match status" value="1"/>
</dbReference>
<dbReference type="Proteomes" id="UP000691718">
    <property type="component" value="Unassembled WGS sequence"/>
</dbReference>
<name>A0A8S3X443_PARAO</name>
<feature type="region of interest" description="Disordered" evidence="1">
    <location>
        <begin position="912"/>
        <end position="947"/>
    </location>
</feature>
<dbReference type="FunFam" id="3.20.20.370:FF:000003">
    <property type="entry name" value="CLUMA_CG003232, isoform B"/>
    <property type="match status" value="1"/>
</dbReference>
<feature type="region of interest" description="Disordered" evidence="1">
    <location>
        <begin position="487"/>
        <end position="511"/>
    </location>
</feature>
<organism evidence="3 4">
    <name type="scientific">Parnassius apollo</name>
    <name type="common">Apollo butterfly</name>
    <name type="synonym">Papilio apollo</name>
    <dbReference type="NCBI Taxonomy" id="110799"/>
    <lineage>
        <taxon>Eukaryota</taxon>
        <taxon>Metazoa</taxon>
        <taxon>Ecdysozoa</taxon>
        <taxon>Arthropoda</taxon>
        <taxon>Hexapoda</taxon>
        <taxon>Insecta</taxon>
        <taxon>Pterygota</taxon>
        <taxon>Neoptera</taxon>
        <taxon>Endopterygota</taxon>
        <taxon>Lepidoptera</taxon>
        <taxon>Glossata</taxon>
        <taxon>Ditrysia</taxon>
        <taxon>Papilionoidea</taxon>
        <taxon>Papilionidae</taxon>
        <taxon>Parnassiinae</taxon>
        <taxon>Parnassini</taxon>
        <taxon>Parnassius</taxon>
        <taxon>Parnassius</taxon>
    </lineage>
</organism>
<feature type="compositionally biased region" description="Polar residues" evidence="1">
    <location>
        <begin position="1346"/>
        <end position="1368"/>
    </location>
</feature>
<feature type="region of interest" description="Disordered" evidence="1">
    <location>
        <begin position="1235"/>
        <end position="1255"/>
    </location>
</feature>
<proteinExistence type="predicted"/>
<dbReference type="GO" id="GO:0016810">
    <property type="term" value="F:hydrolase activity, acting on carbon-nitrogen (but not peptide) bonds"/>
    <property type="evidence" value="ECO:0007669"/>
    <property type="project" value="InterPro"/>
</dbReference>
<feature type="region of interest" description="Disordered" evidence="1">
    <location>
        <begin position="1145"/>
        <end position="1195"/>
    </location>
</feature>
<keyword evidence="4" id="KW-1185">Reference proteome</keyword>
<feature type="region of interest" description="Disordered" evidence="1">
    <location>
        <begin position="527"/>
        <end position="587"/>
    </location>
</feature>
<evidence type="ECO:0000313" key="4">
    <source>
        <dbReference type="Proteomes" id="UP000691718"/>
    </source>
</evidence>
<comment type="caution">
    <text evidence="3">The sequence shown here is derived from an EMBL/GenBank/DDBJ whole genome shotgun (WGS) entry which is preliminary data.</text>
</comment>
<feature type="compositionally biased region" description="Basic and acidic residues" evidence="1">
    <location>
        <begin position="563"/>
        <end position="573"/>
    </location>
</feature>
<feature type="compositionally biased region" description="Pro residues" evidence="1">
    <location>
        <begin position="126"/>
        <end position="137"/>
    </location>
</feature>
<dbReference type="InterPro" id="IPR052740">
    <property type="entry name" value="CE4"/>
</dbReference>
<dbReference type="SMART" id="SM00494">
    <property type="entry name" value="ChtBD2"/>
    <property type="match status" value="1"/>
</dbReference>
<feature type="domain" description="Chitin-binding type-2" evidence="2">
    <location>
        <begin position="55"/>
        <end position="110"/>
    </location>
</feature>
<feature type="region of interest" description="Disordered" evidence="1">
    <location>
        <begin position="1308"/>
        <end position="1327"/>
    </location>
</feature>
<dbReference type="Pfam" id="PF01607">
    <property type="entry name" value="CBM_14"/>
    <property type="match status" value="1"/>
</dbReference>
<accession>A0A8S3X443</accession>
<feature type="region of interest" description="Disordered" evidence="1">
    <location>
        <begin position="1274"/>
        <end position="1296"/>
    </location>
</feature>
<dbReference type="PANTHER" id="PTHR45985:SF12">
    <property type="entry name" value="CHITIN DEACETYLASE-LIKE 5, ISOFORM B"/>
    <property type="match status" value="1"/>
</dbReference>
<dbReference type="GO" id="GO:0005576">
    <property type="term" value="C:extracellular region"/>
    <property type="evidence" value="ECO:0007669"/>
    <property type="project" value="InterPro"/>
</dbReference>
<dbReference type="Pfam" id="PF01522">
    <property type="entry name" value="Polysacc_deac_1"/>
    <property type="match status" value="1"/>
</dbReference>
<dbReference type="OrthoDB" id="504708at2759"/>
<evidence type="ECO:0000313" key="3">
    <source>
        <dbReference type="EMBL" id="CAG4995851.1"/>
    </source>
</evidence>
<feature type="compositionally biased region" description="Polar residues" evidence="1">
    <location>
        <begin position="1686"/>
        <end position="1731"/>
    </location>
</feature>
<feature type="compositionally biased region" description="Acidic residues" evidence="1">
    <location>
        <begin position="574"/>
        <end position="587"/>
    </location>
</feature>
<feature type="region of interest" description="Disordered" evidence="1">
    <location>
        <begin position="1655"/>
        <end position="1731"/>
    </location>
</feature>
<dbReference type="GO" id="GO:0008061">
    <property type="term" value="F:chitin binding"/>
    <property type="evidence" value="ECO:0007669"/>
    <property type="project" value="InterPro"/>
</dbReference>
<feature type="compositionally biased region" description="Polar residues" evidence="1">
    <location>
        <begin position="1660"/>
        <end position="1677"/>
    </location>
</feature>
<dbReference type="GO" id="GO:0005975">
    <property type="term" value="P:carbohydrate metabolic process"/>
    <property type="evidence" value="ECO:0007669"/>
    <property type="project" value="InterPro"/>
</dbReference>
<evidence type="ECO:0000259" key="2">
    <source>
        <dbReference type="PROSITE" id="PS50940"/>
    </source>
</evidence>
<reference evidence="3" key="1">
    <citation type="submission" date="2021-04" db="EMBL/GenBank/DDBJ databases">
        <authorList>
            <person name="Tunstrom K."/>
        </authorList>
    </citation>
    <scope>NUCLEOTIDE SEQUENCE</scope>
</reference>
<dbReference type="CDD" id="cd10975">
    <property type="entry name" value="CE4_CDA_like_2"/>
    <property type="match status" value="1"/>
</dbReference>
<evidence type="ECO:0000256" key="1">
    <source>
        <dbReference type="SAM" id="MobiDB-lite"/>
    </source>
</evidence>
<dbReference type="InterPro" id="IPR002509">
    <property type="entry name" value="NODB_dom"/>
</dbReference>
<dbReference type="EMBL" id="CAJQZP010000907">
    <property type="protein sequence ID" value="CAG4995851.1"/>
    <property type="molecule type" value="Genomic_DNA"/>
</dbReference>
<feature type="region of interest" description="Disordered" evidence="1">
    <location>
        <begin position="1346"/>
        <end position="1389"/>
    </location>
</feature>
<dbReference type="InterPro" id="IPR002557">
    <property type="entry name" value="Chitin-bd_dom"/>
</dbReference>
<protein>
    <submittedName>
        <fullName evidence="3">(apollo) hypothetical protein</fullName>
    </submittedName>
</protein>
<dbReference type="PANTHER" id="PTHR45985">
    <property type="match status" value="1"/>
</dbReference>
<feature type="region of interest" description="Disordered" evidence="1">
    <location>
        <begin position="120"/>
        <end position="159"/>
    </location>
</feature>
<sequence>MEKPVCTDRLLRPDNDKEKNDEFRIKCLGAKERSRQRSGSTRSVPVAANIKREVNFDCPEEFGYYPHPTDCTLYYVCVFGGALMESCTGGLMYSHELQTCDWPRNVGCDATGTFVGEELERLNERNPPPPPPPPPPRRTTQPHSARAHPNPVITSRGQPKFNRQEYEQQQQLFAEVDDLPPVEELENDRQQRVYRGQPSTIGQVQKDRDGYIAQSITSGRTINSNIIPASIPQTSSKFSSFSYGTQVDERRTATITPAPQTYRADNHNVTDFSKDRDFDIKINHINPYDRIDKEKIRSKRDLDTLTNLTSVDKTIDKTDSDDINGYVDFDNETILDGGYGSEKVETDRDKRQVTYLLKSGKNWQNSRPVKFVDLQQFPQYKSKLQNNRYENTFNKDNFTPVSRKPYSLDNLLLSTANPFLSYETEGSQSQRPFKPSLPDPLNRKFTHSSLNTPSQIFINSSPISSINNKENLISSLSGGFYNNGPKDSQQLSAYTHSSSNRPKTHSVIDSSQISSMIVTNKPIQLSSFSQSGYDHNLNHKQMKQNPQHTKDEQMNIRNNQKYSQDHSSKHEYYDDSYESNENDEISDEDNNQYFKHNFPNPPYAFTHPNNKYADIDNPFAKPNFDFDAFLTNLRNDQYSTLEITSTQSNFHTSTYKTPIEITSSSYKTPVRQSTMLNYKGVSTPRPFTLSNILTTTESFIPNNLFTTNKQTQKYQPFAIKPVFTEYHQKAYLNENHFNKNTPMNKEILNNILPKLKPPNFTDERQLPITYSFSRPIETTRISNLNVSKYPSNFPVTQKPYILVTSTGTPFVISTPNQHLKNTHFVSSIKPFTISAADPTRPEVYNISFEQSVPKFLTTVANDQLSTLQNYWRNITNGKPIIPQSTFRPSAESNTPQFDNFFTQAIKSSTQMPYKTNNEHSNTPKGLSLTTTNAPLNRKPIPKPSPEMNDYYYDDEDDNYYYEPVVKPKYMPSSEVRPQRPPMAQNYHEYEDNNANIDEQSLKFKQTSPNLKRPNKPVTQNQNDISSFMVKIPLKESNKNLGGKITLLPSSSQNLNTMKHTEISNYKVNHNLVQNRTTNVRKPIHSESGPHTVRPPKYLNQTTLRPYTVRHRLAKPIVTEGFEIVENKQTKGRVRHPNIVAEMLTTPRDNYNQETRYTKSKHDGKSNSLEPTERVTPSSFSPSPRPKMLYNGSQNYSPDQFDPFYAVYDEDGELYKDTDYVQQYNTASLRPVIQQTYRGTPPPTRRPVESYTPKPVVSDDYDDVLIQEQINNPNQYQTPVRHSPRGEGNELGYEHNPNNVRTTVYEATSFRTSPSTTSTTTTTTTTTQRSTTALFTEAMTPSRFTSRFSADENTGSSTQHSFTESTSVPPTLPPVINISSRAKPFGMTDNSHRYSVDDEIPSDSTTKVLRGKVKNVIKTFFNNLVLHSKDTEDIYVSTPKITSTTSETIVNIGYQKKKFNYVDDKSIRGNVKYLEIITKPSVSRFIPPSIDSFSFTESFDSVQKGLPLDAFSTPSFITTTPIPIQIDSETSVKVTKSSEGNDINNSSVSVPVEKSHKYQNNALLTKNSDNLNISNIDVMHEFIKPTTAYEDEIVTTTEMDQHQPILAIADVASTTSTTKSTTTVKLELKTTTKSLSFPTRASRVNPAIKLAAANLGGGRRSYQSSTNCSSDNSLQANPKCNEIKYQRPSSTRGRGSAHYSTSGGSEAPQQQQQSNRGTPPTRSRPTLKPSTAIVSENTKFVDIYANPPRRPDPVYPQPTPDKTAAKCRKDVCLLPDCYCGGKDIPGDLPVESVPQIVLLTFDDSVNDLNKVLYTDLFEKGRVNPNGCPISATFYVSHEWTDYSQVQNLYAAGHEMASHTISHSFGEQFSQKKWNREVGGQREILAAYGGVKLEDVRGMRAPFLSVGGNKMFKMLYDSNFTYDSSLPVYENRPPSWPYTLDYKLFHDCMIPPCPTKSYPGVWEVPMVMWQDLNGGRCSMGDACANPPEAEGVYKMLLKNFDRHYTTNRAPFGLFYHAAWFTQPHHKEGFIMFLDYINKMKDVWIVTNWQALQWVRDPTPISRLNNFQPFQCNYQDRPKKCNNPKVCNLWHKSGVRYMRTCQPCPEIYPWTGKTGIKSSRIDNEIEE</sequence>
<feature type="compositionally biased region" description="Basic and acidic residues" evidence="1">
    <location>
        <begin position="1155"/>
        <end position="1164"/>
    </location>
</feature>
<feature type="compositionally biased region" description="Polar residues" evidence="1">
    <location>
        <begin position="912"/>
        <end position="934"/>
    </location>
</feature>
<feature type="compositionally biased region" description="Polar residues" evidence="1">
    <location>
        <begin position="1165"/>
        <end position="1181"/>
    </location>
</feature>
<gene>
    <name evidence="3" type="ORF">PAPOLLO_LOCUS12896</name>
</gene>